<dbReference type="PANTHER" id="PTHR11943:SF1">
    <property type="entry name" value="GALACTOSE-1-PHOSPHATE URIDYLYLTRANSFERASE"/>
    <property type="match status" value="1"/>
</dbReference>
<dbReference type="InterPro" id="IPR005850">
    <property type="entry name" value="GalP_Utransf_C"/>
</dbReference>
<dbReference type="GO" id="GO:0008108">
    <property type="term" value="F:UDP-glucose:hexose-1-phosphate uridylyltransferase activity"/>
    <property type="evidence" value="ECO:0007669"/>
    <property type="project" value="UniProtKB-EC"/>
</dbReference>
<protein>
    <recommendedName>
        <fullName evidence="11">Galactose-1-phosphate uridylyltransferase</fullName>
        <ecNumber evidence="11">2.7.7.12</ecNumber>
    </recommendedName>
</protein>
<dbReference type="InterPro" id="IPR019779">
    <property type="entry name" value="GalP_UDPtransf1_His-AS"/>
</dbReference>
<comment type="catalytic activity">
    <reaction evidence="1 11">
        <text>alpha-D-galactose 1-phosphate + UDP-alpha-D-glucose = alpha-D-glucose 1-phosphate + UDP-alpha-D-galactose</text>
        <dbReference type="Rhea" id="RHEA:13989"/>
        <dbReference type="ChEBI" id="CHEBI:58336"/>
        <dbReference type="ChEBI" id="CHEBI:58601"/>
        <dbReference type="ChEBI" id="CHEBI:58885"/>
        <dbReference type="ChEBI" id="CHEBI:66914"/>
        <dbReference type="EC" id="2.7.7.12"/>
    </reaction>
</comment>
<keyword evidence="7 11" id="KW-0479">Metal-binding</keyword>
<dbReference type="GO" id="GO:0005737">
    <property type="term" value="C:cytoplasm"/>
    <property type="evidence" value="ECO:0007669"/>
    <property type="project" value="TreeGrafter"/>
</dbReference>
<comment type="pathway">
    <text evidence="3 11">Carbohydrate metabolism; galactose metabolism.</text>
</comment>
<feature type="domain" description="Galactose-1-phosphate uridyl transferase C-terminal" evidence="14">
    <location>
        <begin position="207"/>
        <end position="265"/>
    </location>
</feature>
<evidence type="ECO:0000256" key="8">
    <source>
        <dbReference type="ARBA" id="ARBA00022833"/>
    </source>
</evidence>
<evidence type="ECO:0000256" key="6">
    <source>
        <dbReference type="ARBA" id="ARBA00022695"/>
    </source>
</evidence>
<proteinExistence type="inferred from homology"/>
<comment type="caution">
    <text evidence="15">The sequence shown here is derived from an EMBL/GenBank/DDBJ whole genome shotgun (WGS) entry which is preliminary data.</text>
</comment>
<accession>A0AAD9KL19</accession>
<evidence type="ECO:0000256" key="1">
    <source>
        <dbReference type="ARBA" id="ARBA00001107"/>
    </source>
</evidence>
<dbReference type="SUPFAM" id="SSF54197">
    <property type="entry name" value="HIT-like"/>
    <property type="match status" value="2"/>
</dbReference>
<evidence type="ECO:0000256" key="2">
    <source>
        <dbReference type="ARBA" id="ARBA00001947"/>
    </source>
</evidence>
<dbReference type="Gene3D" id="3.30.428.10">
    <property type="entry name" value="HIT-like"/>
    <property type="match status" value="4"/>
</dbReference>
<keyword evidence="5 11" id="KW-0808">Transferase</keyword>
<evidence type="ECO:0000256" key="10">
    <source>
        <dbReference type="ARBA" id="ARBA00023277"/>
    </source>
</evidence>
<dbReference type="GO" id="GO:0008270">
    <property type="term" value="F:zinc ion binding"/>
    <property type="evidence" value="ECO:0007669"/>
    <property type="project" value="InterPro"/>
</dbReference>
<evidence type="ECO:0000256" key="5">
    <source>
        <dbReference type="ARBA" id="ARBA00022679"/>
    </source>
</evidence>
<comment type="similarity">
    <text evidence="4 11">Belongs to the galactose-1-phosphate uridylyltransferase type 1 family.</text>
</comment>
<dbReference type="InterPro" id="IPR036265">
    <property type="entry name" value="HIT-like_sf"/>
</dbReference>
<evidence type="ECO:0000313" key="16">
    <source>
        <dbReference type="Proteomes" id="UP001209878"/>
    </source>
</evidence>
<keyword evidence="10 11" id="KW-0119">Carbohydrate metabolism</keyword>
<evidence type="ECO:0000259" key="14">
    <source>
        <dbReference type="Pfam" id="PF02744"/>
    </source>
</evidence>
<dbReference type="Proteomes" id="UP001209878">
    <property type="component" value="Unassembled WGS sequence"/>
</dbReference>
<sequence length="272" mass="31169">MKRPWKGQTEKTAEDVNPRHDPKNPLSPGAVRAGGKMTPVYETTCMFENDFPALLDTGPAPGPPEHPLLRSESANGSCRVMCFHPRSDMTLPLMSIFENKGAVMGCSNPHPHCQIWSSSFLPNEAKVKDRTQREYYERNKSPLLVDYVNLEAKKKERVVVANDDWLCVVPYWAVWPYETMLLPRRHVLRIEELTDRERNGAPTGEYKERDNSHWQLHAMYYPPLLRSASVKKFMVGYEMLAQPQRDLTAEQAAEKLRSLSEVHYRGAGDRSE</sequence>
<dbReference type="GO" id="GO:0033499">
    <property type="term" value="P:galactose catabolic process via UDP-galactose, Leloir pathway"/>
    <property type="evidence" value="ECO:0007669"/>
    <property type="project" value="TreeGrafter"/>
</dbReference>
<evidence type="ECO:0000256" key="11">
    <source>
        <dbReference type="RuleBase" id="RU000506"/>
    </source>
</evidence>
<evidence type="ECO:0000256" key="3">
    <source>
        <dbReference type="ARBA" id="ARBA00004947"/>
    </source>
</evidence>
<dbReference type="NCBIfam" id="TIGR00209">
    <property type="entry name" value="galT_1"/>
    <property type="match status" value="1"/>
</dbReference>
<feature type="compositionally biased region" description="Basic and acidic residues" evidence="12">
    <location>
        <begin position="8"/>
        <end position="23"/>
    </location>
</feature>
<dbReference type="InterPro" id="IPR005849">
    <property type="entry name" value="GalP_Utransf_N"/>
</dbReference>
<evidence type="ECO:0000256" key="12">
    <source>
        <dbReference type="SAM" id="MobiDB-lite"/>
    </source>
</evidence>
<organism evidence="15 16">
    <name type="scientific">Ridgeia piscesae</name>
    <name type="common">Tubeworm</name>
    <dbReference type="NCBI Taxonomy" id="27915"/>
    <lineage>
        <taxon>Eukaryota</taxon>
        <taxon>Metazoa</taxon>
        <taxon>Spiralia</taxon>
        <taxon>Lophotrochozoa</taxon>
        <taxon>Annelida</taxon>
        <taxon>Polychaeta</taxon>
        <taxon>Sedentaria</taxon>
        <taxon>Canalipalpata</taxon>
        <taxon>Sabellida</taxon>
        <taxon>Siboglinidae</taxon>
        <taxon>Ridgeia</taxon>
    </lineage>
</organism>
<feature type="domain" description="Galactose-1-phosphate uridyl transferase C-terminal" evidence="14">
    <location>
        <begin position="129"/>
        <end position="200"/>
    </location>
</feature>
<keyword evidence="8" id="KW-0862">Zinc</keyword>
<comment type="cofactor">
    <cofactor evidence="2">
        <name>Zn(2+)</name>
        <dbReference type="ChEBI" id="CHEBI:29105"/>
    </cofactor>
</comment>
<feature type="region of interest" description="Disordered" evidence="12">
    <location>
        <begin position="1"/>
        <end position="34"/>
    </location>
</feature>
<feature type="domain" description="Galactose-1-phosphate uridyl transferase N-terminal" evidence="13">
    <location>
        <begin position="1"/>
        <end position="95"/>
    </location>
</feature>
<name>A0AAD9KL19_RIDPI</name>
<reference evidence="15" key="1">
    <citation type="journal article" date="2023" name="Mol. Biol. Evol.">
        <title>Third-Generation Sequencing Reveals the Adaptive Role of the Epigenome in Three Deep-Sea Polychaetes.</title>
        <authorList>
            <person name="Perez M."/>
            <person name="Aroh O."/>
            <person name="Sun Y."/>
            <person name="Lan Y."/>
            <person name="Juniper S.K."/>
            <person name="Young C.R."/>
            <person name="Angers B."/>
            <person name="Qian P.Y."/>
        </authorList>
    </citation>
    <scope>NUCLEOTIDE SEQUENCE</scope>
    <source>
        <strain evidence="15">R07B-5</strain>
    </source>
</reference>
<dbReference type="PROSITE" id="PS00117">
    <property type="entry name" value="GAL_P_UDP_TRANSF_I"/>
    <property type="match status" value="1"/>
</dbReference>
<dbReference type="Pfam" id="PF01087">
    <property type="entry name" value="GalP_UDP_transf"/>
    <property type="match status" value="1"/>
</dbReference>
<evidence type="ECO:0000259" key="13">
    <source>
        <dbReference type="Pfam" id="PF01087"/>
    </source>
</evidence>
<dbReference type="AlphaFoldDB" id="A0AAD9KL19"/>
<evidence type="ECO:0000256" key="9">
    <source>
        <dbReference type="ARBA" id="ARBA00023144"/>
    </source>
</evidence>
<dbReference type="Pfam" id="PF02744">
    <property type="entry name" value="GalP_UDP_tr_C"/>
    <property type="match status" value="2"/>
</dbReference>
<gene>
    <name evidence="15" type="ORF">NP493_904g00006</name>
</gene>
<evidence type="ECO:0000313" key="15">
    <source>
        <dbReference type="EMBL" id="KAK2173099.1"/>
    </source>
</evidence>
<evidence type="ECO:0000256" key="7">
    <source>
        <dbReference type="ARBA" id="ARBA00022723"/>
    </source>
</evidence>
<evidence type="ECO:0000256" key="4">
    <source>
        <dbReference type="ARBA" id="ARBA00010951"/>
    </source>
</evidence>
<keyword evidence="9 11" id="KW-0299">Galactose metabolism</keyword>
<dbReference type="PANTHER" id="PTHR11943">
    <property type="entry name" value="GALACTOSE-1-PHOSPHATE URIDYLYLTRANSFERASE"/>
    <property type="match status" value="1"/>
</dbReference>
<dbReference type="EMBL" id="JAODUO010000903">
    <property type="protein sequence ID" value="KAK2173099.1"/>
    <property type="molecule type" value="Genomic_DNA"/>
</dbReference>
<dbReference type="InterPro" id="IPR001937">
    <property type="entry name" value="GalP_UDPtransf1"/>
</dbReference>
<keyword evidence="6 11" id="KW-0548">Nucleotidyltransferase</keyword>
<keyword evidence="16" id="KW-1185">Reference proteome</keyword>
<dbReference type="EC" id="2.7.7.12" evidence="11"/>